<feature type="domain" description="Tf2-1-like SH3-like" evidence="1">
    <location>
        <begin position="155"/>
        <end position="196"/>
    </location>
</feature>
<evidence type="ECO:0000313" key="2">
    <source>
        <dbReference type="EMBL" id="RDX61338.1"/>
    </source>
</evidence>
<dbReference type="InterPro" id="IPR056924">
    <property type="entry name" value="SH3_Tf2-1"/>
</dbReference>
<organism evidence="2 3">
    <name type="scientific">Mucuna pruriens</name>
    <name type="common">Velvet bean</name>
    <name type="synonym">Dolichos pruriens</name>
    <dbReference type="NCBI Taxonomy" id="157652"/>
    <lineage>
        <taxon>Eukaryota</taxon>
        <taxon>Viridiplantae</taxon>
        <taxon>Streptophyta</taxon>
        <taxon>Embryophyta</taxon>
        <taxon>Tracheophyta</taxon>
        <taxon>Spermatophyta</taxon>
        <taxon>Magnoliopsida</taxon>
        <taxon>eudicotyledons</taxon>
        <taxon>Gunneridae</taxon>
        <taxon>Pentapetalae</taxon>
        <taxon>rosids</taxon>
        <taxon>fabids</taxon>
        <taxon>Fabales</taxon>
        <taxon>Fabaceae</taxon>
        <taxon>Papilionoideae</taxon>
        <taxon>50 kb inversion clade</taxon>
        <taxon>NPAAA clade</taxon>
        <taxon>indigoferoid/millettioid clade</taxon>
        <taxon>Phaseoleae</taxon>
        <taxon>Mucuna</taxon>
    </lineage>
</organism>
<evidence type="ECO:0000259" key="1">
    <source>
        <dbReference type="Pfam" id="PF24626"/>
    </source>
</evidence>
<comment type="caution">
    <text evidence="2">The sequence shown here is derived from an EMBL/GenBank/DDBJ whole genome shotgun (WGS) entry which is preliminary data.</text>
</comment>
<dbReference type="Pfam" id="PF24626">
    <property type="entry name" value="SH3_Tf2-1"/>
    <property type="match status" value="1"/>
</dbReference>
<evidence type="ECO:0000313" key="3">
    <source>
        <dbReference type="Proteomes" id="UP000257109"/>
    </source>
</evidence>
<reference evidence="2" key="1">
    <citation type="submission" date="2018-05" db="EMBL/GenBank/DDBJ databases">
        <title>Draft genome of Mucuna pruriens seed.</title>
        <authorList>
            <person name="Nnadi N.E."/>
            <person name="Vos R."/>
            <person name="Hasami M.H."/>
            <person name="Devisetty U.K."/>
            <person name="Aguiy J.C."/>
        </authorList>
    </citation>
    <scope>NUCLEOTIDE SEQUENCE [LARGE SCALE GENOMIC DNA]</scope>
    <source>
        <strain evidence="2">JCA_2017</strain>
    </source>
</reference>
<name>A0A371E5N2_MUCPR</name>
<dbReference type="Proteomes" id="UP000257109">
    <property type="component" value="Unassembled WGS sequence"/>
</dbReference>
<proteinExistence type="predicted"/>
<gene>
    <name evidence="2" type="ORF">CR513_60445</name>
</gene>
<dbReference type="OrthoDB" id="1935586at2759"/>
<sequence length="265" mass="30867">MERFPHLRKSKLNPRGGGPCKNIKKTNNNAYKVEMPQEYQSTKFEVKFPSKREDNTFMGDHTQEGKKEIATLELEGHMTRGRLKRIQEEVHQELAMLRGQEKDSFCIIFLIVNGLSKAEFVKKLHEKEQLHMEKKGEKYVTNGNKGRKEVLFKEGDLVLVHLRKERFPHLRKSKLLPRGDDPFKILKRINNNAYKFGGSTTFNVIELTHFVVEVEDDAYMGFHTQGSQVSMRLDAKRLPLISLFLNPSAFGHKHYKTLWTIQTKL</sequence>
<dbReference type="PANTHER" id="PTHR35046:SF9">
    <property type="entry name" value="RNA-DIRECTED DNA POLYMERASE"/>
    <property type="match status" value="1"/>
</dbReference>
<feature type="non-terminal residue" evidence="2">
    <location>
        <position position="1"/>
    </location>
</feature>
<protein>
    <recommendedName>
        <fullName evidence="1">Tf2-1-like SH3-like domain-containing protein</fullName>
    </recommendedName>
</protein>
<dbReference type="AlphaFoldDB" id="A0A371E5N2"/>
<dbReference type="EMBL" id="QJKJ01016196">
    <property type="protein sequence ID" value="RDX61338.1"/>
    <property type="molecule type" value="Genomic_DNA"/>
</dbReference>
<dbReference type="PANTHER" id="PTHR35046">
    <property type="entry name" value="ZINC KNUCKLE (CCHC-TYPE) FAMILY PROTEIN"/>
    <property type="match status" value="1"/>
</dbReference>
<keyword evidence="3" id="KW-1185">Reference proteome</keyword>
<accession>A0A371E5N2</accession>